<feature type="region of interest" description="Disordered" evidence="1">
    <location>
        <begin position="188"/>
        <end position="207"/>
    </location>
</feature>
<keyword evidence="2" id="KW-0472">Membrane</keyword>
<evidence type="ECO:0000256" key="1">
    <source>
        <dbReference type="SAM" id="MobiDB-lite"/>
    </source>
</evidence>
<reference evidence="3 4" key="1">
    <citation type="submission" date="2019-02" db="EMBL/GenBank/DDBJ databases">
        <title>Halonotius sp. a new haloqrchaeon isolated from saline water.</title>
        <authorList>
            <person name="Duran-Viseras A."/>
            <person name="Sanchez-Porro C."/>
            <person name="Ventosa A."/>
        </authorList>
    </citation>
    <scope>NUCLEOTIDE SEQUENCE [LARGE SCALE GENOMIC DNA]</scope>
    <source>
        <strain evidence="3 4">F9-27</strain>
    </source>
</reference>
<evidence type="ECO:0000313" key="4">
    <source>
        <dbReference type="Proteomes" id="UP000315385"/>
    </source>
</evidence>
<comment type="caution">
    <text evidence="3">The sequence shown here is derived from an EMBL/GenBank/DDBJ whole genome shotgun (WGS) entry which is preliminary data.</text>
</comment>
<keyword evidence="2" id="KW-1133">Transmembrane helix</keyword>
<organism evidence="3 4">
    <name type="scientific">Halonotius roseus</name>
    <dbReference type="NCBI Taxonomy" id="2511997"/>
    <lineage>
        <taxon>Archaea</taxon>
        <taxon>Methanobacteriati</taxon>
        <taxon>Methanobacteriota</taxon>
        <taxon>Stenosarchaea group</taxon>
        <taxon>Halobacteria</taxon>
        <taxon>Halobacteriales</taxon>
        <taxon>Haloferacaceae</taxon>
        <taxon>Halonotius</taxon>
    </lineage>
</organism>
<dbReference type="EMBL" id="SESI01000001">
    <property type="protein sequence ID" value="TQQ81381.1"/>
    <property type="molecule type" value="Genomic_DNA"/>
</dbReference>
<evidence type="ECO:0000313" key="3">
    <source>
        <dbReference type="EMBL" id="TQQ81381.1"/>
    </source>
</evidence>
<protein>
    <submittedName>
        <fullName evidence="3">Uncharacterized protein</fullName>
    </submittedName>
</protein>
<name>A0A544QPQ1_9EURY</name>
<sequence>MIQILSIGLTQLPVALQASLITGFITLLAVVISQIAIEYRRNTQEQEEINAIKAALKAELRQMQYIDELPDDWKSSEKVSSDGQIPIEMIPPAEHISTTIYNENASELGKLDADEVEKLVEFYGNIEYVKSLITDIRENKPESENPYEGLWVLLISYRGMRKDLIQMLDGDLEPENVNSSQVIKKVGGELTEAENVEPPSPEEILDK</sequence>
<dbReference type="Proteomes" id="UP000315385">
    <property type="component" value="Unassembled WGS sequence"/>
</dbReference>
<evidence type="ECO:0000256" key="2">
    <source>
        <dbReference type="SAM" id="Phobius"/>
    </source>
</evidence>
<keyword evidence="2" id="KW-0812">Transmembrane</keyword>
<accession>A0A544QPQ1</accession>
<proteinExistence type="predicted"/>
<feature type="transmembrane region" description="Helical" evidence="2">
    <location>
        <begin position="14"/>
        <end position="37"/>
    </location>
</feature>
<gene>
    <name evidence="3" type="ORF">EWF95_00075</name>
</gene>
<dbReference type="AlphaFoldDB" id="A0A544QPQ1"/>
<dbReference type="RefSeq" id="WP_142441954.1">
    <property type="nucleotide sequence ID" value="NZ_SESI01000001.1"/>
</dbReference>
<keyword evidence="4" id="KW-1185">Reference proteome</keyword>